<sequence length="188" mass="20539">VNCFATRTTAATEELIASSTEHRAVFDGQDGAGNGPRYCPSLESKVQRFPGRTHLVWLEPEGLTSDVVYPNGISNSLEPHLQEDMLKTIPGLERARMLQPGYGVEYDYIDPQELKVTLETRRVKGLYLAGQINGTTGYEEAGAQGVVAGANAAVPEIPLVVSRADAMIGVLIDDLTRRGTTEPYRMFR</sequence>
<comment type="similarity">
    <text evidence="2">Belongs to the MnmG family.</text>
</comment>
<dbReference type="InterPro" id="IPR020595">
    <property type="entry name" value="MnmG-rel_CS"/>
</dbReference>
<evidence type="ECO:0000256" key="3">
    <source>
        <dbReference type="ARBA" id="ARBA00022630"/>
    </source>
</evidence>
<dbReference type="PANTHER" id="PTHR11806:SF0">
    <property type="entry name" value="PROTEIN MTO1 HOMOLOG, MITOCHONDRIAL"/>
    <property type="match status" value="1"/>
</dbReference>
<gene>
    <name evidence="6" type="ORF">CYMTET_33811</name>
</gene>
<comment type="cofactor">
    <cofactor evidence="1">
        <name>FAD</name>
        <dbReference type="ChEBI" id="CHEBI:57692"/>
    </cofactor>
</comment>
<dbReference type="GO" id="GO:0030488">
    <property type="term" value="P:tRNA methylation"/>
    <property type="evidence" value="ECO:0007669"/>
    <property type="project" value="TreeGrafter"/>
</dbReference>
<evidence type="ECO:0000259" key="5">
    <source>
        <dbReference type="Pfam" id="PF01134"/>
    </source>
</evidence>
<dbReference type="InterPro" id="IPR040131">
    <property type="entry name" value="MnmG_N"/>
</dbReference>
<dbReference type="Proteomes" id="UP001190700">
    <property type="component" value="Unassembled WGS sequence"/>
</dbReference>
<comment type="caution">
    <text evidence="6">The sequence shown here is derived from an EMBL/GenBank/DDBJ whole genome shotgun (WGS) entry which is preliminary data.</text>
</comment>
<evidence type="ECO:0000313" key="6">
    <source>
        <dbReference type="EMBL" id="KAK3257090.1"/>
    </source>
</evidence>
<dbReference type="Gene3D" id="2.40.30.260">
    <property type="match status" value="1"/>
</dbReference>
<evidence type="ECO:0000256" key="1">
    <source>
        <dbReference type="ARBA" id="ARBA00001974"/>
    </source>
</evidence>
<dbReference type="AlphaFoldDB" id="A0AAE0KQT7"/>
<feature type="domain" description="MnmG N-terminal" evidence="5">
    <location>
        <begin position="1"/>
        <end position="153"/>
    </location>
</feature>
<keyword evidence="4" id="KW-0274">FAD</keyword>
<dbReference type="PROSITE" id="PS01280">
    <property type="entry name" value="GIDA_1"/>
    <property type="match status" value="1"/>
</dbReference>
<dbReference type="GO" id="GO:0050660">
    <property type="term" value="F:flavin adenine dinucleotide binding"/>
    <property type="evidence" value="ECO:0007669"/>
    <property type="project" value="InterPro"/>
</dbReference>
<name>A0AAE0KQT7_9CHLO</name>
<dbReference type="EMBL" id="LGRX02021042">
    <property type="protein sequence ID" value="KAK3257090.1"/>
    <property type="molecule type" value="Genomic_DNA"/>
</dbReference>
<keyword evidence="7" id="KW-1185">Reference proteome</keyword>
<evidence type="ECO:0000313" key="7">
    <source>
        <dbReference type="Proteomes" id="UP001190700"/>
    </source>
</evidence>
<accession>A0AAE0KQT7</accession>
<dbReference type="Pfam" id="PF01134">
    <property type="entry name" value="GIDA"/>
    <property type="match status" value="1"/>
</dbReference>
<dbReference type="InterPro" id="IPR036188">
    <property type="entry name" value="FAD/NAD-bd_sf"/>
</dbReference>
<organism evidence="6 7">
    <name type="scientific">Cymbomonas tetramitiformis</name>
    <dbReference type="NCBI Taxonomy" id="36881"/>
    <lineage>
        <taxon>Eukaryota</taxon>
        <taxon>Viridiplantae</taxon>
        <taxon>Chlorophyta</taxon>
        <taxon>Pyramimonadophyceae</taxon>
        <taxon>Pyramimonadales</taxon>
        <taxon>Pyramimonadaceae</taxon>
        <taxon>Cymbomonas</taxon>
    </lineage>
</organism>
<feature type="non-terminal residue" evidence="6">
    <location>
        <position position="1"/>
    </location>
</feature>
<evidence type="ECO:0000256" key="2">
    <source>
        <dbReference type="ARBA" id="ARBA00007653"/>
    </source>
</evidence>
<dbReference type="PROSITE" id="PS01281">
    <property type="entry name" value="GIDA_2"/>
    <property type="match status" value="1"/>
</dbReference>
<keyword evidence="3" id="KW-0285">Flavoprotein</keyword>
<evidence type="ECO:0000256" key="4">
    <source>
        <dbReference type="ARBA" id="ARBA00022827"/>
    </source>
</evidence>
<reference evidence="6 7" key="1">
    <citation type="journal article" date="2015" name="Genome Biol. Evol.">
        <title>Comparative Genomics of a Bacterivorous Green Alga Reveals Evolutionary Causalities and Consequences of Phago-Mixotrophic Mode of Nutrition.</title>
        <authorList>
            <person name="Burns J.A."/>
            <person name="Paasch A."/>
            <person name="Narechania A."/>
            <person name="Kim E."/>
        </authorList>
    </citation>
    <scope>NUCLEOTIDE SEQUENCE [LARGE SCALE GENOMIC DNA]</scope>
    <source>
        <strain evidence="6 7">PLY_AMNH</strain>
    </source>
</reference>
<dbReference type="GO" id="GO:0002098">
    <property type="term" value="P:tRNA wobble uridine modification"/>
    <property type="evidence" value="ECO:0007669"/>
    <property type="project" value="TreeGrafter"/>
</dbReference>
<dbReference type="SUPFAM" id="SSF51905">
    <property type="entry name" value="FAD/NAD(P)-binding domain"/>
    <property type="match status" value="1"/>
</dbReference>
<protein>
    <recommendedName>
        <fullName evidence="5">MnmG N-terminal domain-containing protein</fullName>
    </recommendedName>
</protein>
<dbReference type="InterPro" id="IPR002218">
    <property type="entry name" value="MnmG-rel"/>
</dbReference>
<proteinExistence type="inferred from homology"/>
<dbReference type="PANTHER" id="PTHR11806">
    <property type="entry name" value="GLUCOSE INHIBITED DIVISION PROTEIN A"/>
    <property type="match status" value="1"/>
</dbReference>